<accession>A0A917UQP7</accession>
<sequence length="81" mass="8696">MNGAVNSRLAVGGGGVESVNRLTANRVRDMRAEAVVVDAFRYDTDLRFCAFVFGESEVAVTDILDATVEEALESARALSKD</sequence>
<dbReference type="RefSeq" id="WP_188742734.1">
    <property type="nucleotide sequence ID" value="NZ_BAABFW010000015.1"/>
</dbReference>
<organism evidence="1 2">
    <name type="scientific">Agromyces bauzanensis</name>
    <dbReference type="NCBI Taxonomy" id="1308924"/>
    <lineage>
        <taxon>Bacteria</taxon>
        <taxon>Bacillati</taxon>
        <taxon>Actinomycetota</taxon>
        <taxon>Actinomycetes</taxon>
        <taxon>Micrococcales</taxon>
        <taxon>Microbacteriaceae</taxon>
        <taxon>Agromyces</taxon>
    </lineage>
</organism>
<proteinExistence type="predicted"/>
<reference evidence="1" key="2">
    <citation type="submission" date="2020-09" db="EMBL/GenBank/DDBJ databases">
        <authorList>
            <person name="Sun Q."/>
            <person name="Zhou Y."/>
        </authorList>
    </citation>
    <scope>NUCLEOTIDE SEQUENCE</scope>
    <source>
        <strain evidence="1">CGMCC 1.8984</strain>
    </source>
</reference>
<dbReference type="EMBL" id="BMMD01000006">
    <property type="protein sequence ID" value="GGJ77045.1"/>
    <property type="molecule type" value="Genomic_DNA"/>
</dbReference>
<name>A0A917UQP7_9MICO</name>
<gene>
    <name evidence="1" type="ORF">GCM10011372_14180</name>
</gene>
<reference evidence="1" key="1">
    <citation type="journal article" date="2014" name="Int. J. Syst. Evol. Microbiol.">
        <title>Complete genome sequence of Corynebacterium casei LMG S-19264T (=DSM 44701T), isolated from a smear-ripened cheese.</title>
        <authorList>
            <consortium name="US DOE Joint Genome Institute (JGI-PGF)"/>
            <person name="Walter F."/>
            <person name="Albersmeier A."/>
            <person name="Kalinowski J."/>
            <person name="Ruckert C."/>
        </authorList>
    </citation>
    <scope>NUCLEOTIDE SEQUENCE</scope>
    <source>
        <strain evidence="1">CGMCC 1.8984</strain>
    </source>
</reference>
<keyword evidence="2" id="KW-1185">Reference proteome</keyword>
<evidence type="ECO:0000313" key="1">
    <source>
        <dbReference type="EMBL" id="GGJ77045.1"/>
    </source>
</evidence>
<dbReference type="AlphaFoldDB" id="A0A917UQP7"/>
<evidence type="ECO:0000313" key="2">
    <source>
        <dbReference type="Proteomes" id="UP000636956"/>
    </source>
</evidence>
<dbReference type="Proteomes" id="UP000636956">
    <property type="component" value="Unassembled WGS sequence"/>
</dbReference>
<protein>
    <submittedName>
        <fullName evidence="1">Uncharacterized protein</fullName>
    </submittedName>
</protein>
<comment type="caution">
    <text evidence="1">The sequence shown here is derived from an EMBL/GenBank/DDBJ whole genome shotgun (WGS) entry which is preliminary data.</text>
</comment>